<accession>A0A495BK20</accession>
<evidence type="ECO:0000256" key="1">
    <source>
        <dbReference type="ARBA" id="ARBA00022729"/>
    </source>
</evidence>
<dbReference type="Proteomes" id="UP000279384">
    <property type="component" value="Unassembled WGS sequence"/>
</dbReference>
<dbReference type="AlphaFoldDB" id="A0A495BK20"/>
<keyword evidence="5 6" id="KW-0449">Lipoprotein</keyword>
<evidence type="ECO:0000313" key="10">
    <source>
        <dbReference type="Proteomes" id="UP000279384"/>
    </source>
</evidence>
<evidence type="ECO:0000256" key="5">
    <source>
        <dbReference type="ARBA" id="ARBA00023288"/>
    </source>
</evidence>
<name>A0A495BK20_VOGIN</name>
<dbReference type="InterPro" id="IPR011990">
    <property type="entry name" value="TPR-like_helical_dom_sf"/>
</dbReference>
<organism evidence="9 10">
    <name type="scientific">Vogesella indigofera</name>
    <name type="common">Pseudomonas indigofera</name>
    <dbReference type="NCBI Taxonomy" id="45465"/>
    <lineage>
        <taxon>Bacteria</taxon>
        <taxon>Pseudomonadati</taxon>
        <taxon>Pseudomonadota</taxon>
        <taxon>Betaproteobacteria</taxon>
        <taxon>Neisseriales</taxon>
        <taxon>Chromobacteriaceae</taxon>
        <taxon>Vogesella</taxon>
    </lineage>
</organism>
<feature type="signal peptide" evidence="7">
    <location>
        <begin position="1"/>
        <end position="20"/>
    </location>
</feature>
<dbReference type="SUPFAM" id="SSF48452">
    <property type="entry name" value="TPR-like"/>
    <property type="match status" value="1"/>
</dbReference>
<comment type="caution">
    <text evidence="9">The sequence shown here is derived from an EMBL/GenBank/DDBJ whole genome shotgun (WGS) entry which is preliminary data.</text>
</comment>
<comment type="function">
    <text evidence="6">Part of the outer membrane protein assembly complex, which is involved in assembly and insertion of beta-barrel proteins into the outer membrane.</text>
</comment>
<dbReference type="Pfam" id="PF13525">
    <property type="entry name" value="YfiO"/>
    <property type="match status" value="1"/>
</dbReference>
<evidence type="ECO:0000256" key="3">
    <source>
        <dbReference type="ARBA" id="ARBA00023139"/>
    </source>
</evidence>
<dbReference type="Gene3D" id="1.25.40.10">
    <property type="entry name" value="Tetratricopeptide repeat domain"/>
    <property type="match status" value="1"/>
</dbReference>
<dbReference type="PROSITE" id="PS51257">
    <property type="entry name" value="PROKAR_LIPOPROTEIN"/>
    <property type="match status" value="1"/>
</dbReference>
<dbReference type="HAMAP" id="MF_00922">
    <property type="entry name" value="OM_assembly_BamD"/>
    <property type="match status" value="1"/>
</dbReference>
<reference evidence="9 10" key="1">
    <citation type="submission" date="2018-10" db="EMBL/GenBank/DDBJ databases">
        <title>Genomic Encyclopedia of Type Strains, Phase IV (KMG-IV): sequencing the most valuable type-strain genomes for metagenomic binning, comparative biology and taxonomic classification.</title>
        <authorList>
            <person name="Goeker M."/>
        </authorList>
    </citation>
    <scope>NUCLEOTIDE SEQUENCE [LARGE SCALE GENOMIC DNA]</scope>
    <source>
        <strain evidence="9 10">DSM 3303</strain>
    </source>
</reference>
<dbReference type="GO" id="GO:0051205">
    <property type="term" value="P:protein insertion into membrane"/>
    <property type="evidence" value="ECO:0007669"/>
    <property type="project" value="UniProtKB-UniRule"/>
</dbReference>
<dbReference type="PANTHER" id="PTHR37423:SF1">
    <property type="entry name" value="OUTER MEMBRANE PROTEIN ASSEMBLY FACTOR BAMD"/>
    <property type="match status" value="1"/>
</dbReference>
<evidence type="ECO:0000256" key="6">
    <source>
        <dbReference type="HAMAP-Rule" id="MF_00922"/>
    </source>
</evidence>
<comment type="subunit">
    <text evidence="6">Part of the Bam complex.</text>
</comment>
<comment type="subcellular location">
    <subcellularLocation>
        <location evidence="6">Cell outer membrane</location>
        <topology evidence="6">Lipid-anchor</topology>
    </subcellularLocation>
</comment>
<dbReference type="InterPro" id="IPR017689">
    <property type="entry name" value="BamD"/>
</dbReference>
<evidence type="ECO:0000259" key="8">
    <source>
        <dbReference type="Pfam" id="PF13525"/>
    </source>
</evidence>
<feature type="domain" description="Outer membrane lipoprotein BamD-like" evidence="8">
    <location>
        <begin position="32"/>
        <end position="233"/>
    </location>
</feature>
<dbReference type="CDD" id="cd15830">
    <property type="entry name" value="BamD"/>
    <property type="match status" value="1"/>
</dbReference>
<evidence type="ECO:0000313" key="9">
    <source>
        <dbReference type="EMBL" id="RKQ61405.1"/>
    </source>
</evidence>
<protein>
    <recommendedName>
        <fullName evidence="6">Outer membrane protein assembly factor BamD</fullName>
    </recommendedName>
</protein>
<evidence type="ECO:0000256" key="7">
    <source>
        <dbReference type="SAM" id="SignalP"/>
    </source>
</evidence>
<keyword evidence="4 6" id="KW-0998">Cell outer membrane</keyword>
<keyword evidence="1 6" id="KW-0732">Signal</keyword>
<feature type="chain" id="PRO_5019873471" description="Outer membrane protein assembly factor BamD" evidence="7">
    <location>
        <begin position="21"/>
        <end position="263"/>
    </location>
</feature>
<evidence type="ECO:0000256" key="2">
    <source>
        <dbReference type="ARBA" id="ARBA00023136"/>
    </source>
</evidence>
<evidence type="ECO:0000256" key="4">
    <source>
        <dbReference type="ARBA" id="ARBA00023237"/>
    </source>
</evidence>
<dbReference type="EMBL" id="RBID01000011">
    <property type="protein sequence ID" value="RKQ61405.1"/>
    <property type="molecule type" value="Genomic_DNA"/>
</dbReference>
<dbReference type="PANTHER" id="PTHR37423">
    <property type="entry name" value="SOLUBLE LYTIC MUREIN TRANSGLYCOSYLASE-RELATED"/>
    <property type="match status" value="1"/>
</dbReference>
<sequence>MKNSFVALLAVVLMAGCATVDTKDETRGWTVERIYATAREELDGGNYQRSLKLYETLQARFPYGRYAQQALMDEAYTHYKDAEPELAIASANRFIRLYPSHPNLDYMYYLKGLVYFNEDSSWMSRLSGQDMSERDPKAARESYQAFQELVARFPQSQYSADATEKMVRLINALGASEVHVARYYMKRGAWLAAINRAQTVVKEYANTGHNEEALAIIVVAYEQLGMKDMAADARRVLQLNFPQSNYLQTPWQVREQSWWKFWG</sequence>
<gene>
    <name evidence="6" type="primary">bamD</name>
    <name evidence="9" type="ORF">C8E02_1180</name>
</gene>
<keyword evidence="3 6" id="KW-0564">Palmitate</keyword>
<dbReference type="NCBIfam" id="TIGR03302">
    <property type="entry name" value="OM_YfiO"/>
    <property type="match status" value="1"/>
</dbReference>
<dbReference type="RefSeq" id="WP_047965487.1">
    <property type="nucleotide sequence ID" value="NZ_JBPXRZ010000002.1"/>
</dbReference>
<proteinExistence type="inferred from homology"/>
<dbReference type="InterPro" id="IPR039565">
    <property type="entry name" value="BamD-like"/>
</dbReference>
<dbReference type="GO" id="GO:1990063">
    <property type="term" value="C:Bam protein complex"/>
    <property type="evidence" value="ECO:0007669"/>
    <property type="project" value="TreeGrafter"/>
</dbReference>
<dbReference type="GO" id="GO:0043165">
    <property type="term" value="P:Gram-negative-bacterium-type cell outer membrane assembly"/>
    <property type="evidence" value="ECO:0007669"/>
    <property type="project" value="UniProtKB-UniRule"/>
</dbReference>
<comment type="similarity">
    <text evidence="6">Belongs to the BamD family.</text>
</comment>
<keyword evidence="2 6" id="KW-0472">Membrane</keyword>